<evidence type="ECO:0000313" key="13">
    <source>
        <dbReference type="EMBL" id="KAK4794349.1"/>
    </source>
</evidence>
<dbReference type="FunFam" id="1.10.510.10:FF:000355">
    <property type="entry name" value="Integrin-linked protein kinase family"/>
    <property type="match status" value="1"/>
</dbReference>
<evidence type="ECO:0000259" key="12">
    <source>
        <dbReference type="PROSITE" id="PS50011"/>
    </source>
</evidence>
<keyword evidence="4" id="KW-0677">Repeat</keyword>
<dbReference type="InterPro" id="IPR011009">
    <property type="entry name" value="Kinase-like_dom_sf"/>
</dbReference>
<evidence type="ECO:0000256" key="3">
    <source>
        <dbReference type="ARBA" id="ARBA00022679"/>
    </source>
</evidence>
<dbReference type="GO" id="GO:0004674">
    <property type="term" value="F:protein serine/threonine kinase activity"/>
    <property type="evidence" value="ECO:0007669"/>
    <property type="project" value="UniProtKB-EC"/>
</dbReference>
<evidence type="ECO:0000256" key="2">
    <source>
        <dbReference type="ARBA" id="ARBA00012513"/>
    </source>
</evidence>
<evidence type="ECO:0000256" key="5">
    <source>
        <dbReference type="ARBA" id="ARBA00022741"/>
    </source>
</evidence>
<keyword evidence="3" id="KW-0808">Transferase</keyword>
<dbReference type="InterPro" id="IPR008271">
    <property type="entry name" value="Ser/Thr_kinase_AS"/>
</dbReference>
<dbReference type="InterPro" id="IPR000719">
    <property type="entry name" value="Prot_kinase_dom"/>
</dbReference>
<feature type="repeat" description="ANK" evidence="11">
    <location>
        <begin position="31"/>
        <end position="63"/>
    </location>
</feature>
<feature type="domain" description="Protein kinase" evidence="12">
    <location>
        <begin position="115"/>
        <end position="381"/>
    </location>
</feature>
<comment type="catalytic activity">
    <reaction evidence="9">
        <text>L-threonyl-[protein] + ATP = O-phospho-L-threonyl-[protein] + ADP + H(+)</text>
        <dbReference type="Rhea" id="RHEA:46608"/>
        <dbReference type="Rhea" id="RHEA-COMP:11060"/>
        <dbReference type="Rhea" id="RHEA-COMP:11605"/>
        <dbReference type="ChEBI" id="CHEBI:15378"/>
        <dbReference type="ChEBI" id="CHEBI:30013"/>
        <dbReference type="ChEBI" id="CHEBI:30616"/>
        <dbReference type="ChEBI" id="CHEBI:61977"/>
        <dbReference type="ChEBI" id="CHEBI:456216"/>
        <dbReference type="EC" id="2.7.11.1"/>
    </reaction>
</comment>
<dbReference type="Proteomes" id="UP001346149">
    <property type="component" value="Unassembled WGS sequence"/>
</dbReference>
<evidence type="ECO:0000256" key="1">
    <source>
        <dbReference type="ARBA" id="ARBA00005843"/>
    </source>
</evidence>
<keyword evidence="5" id="KW-0547">Nucleotide-binding</keyword>
<dbReference type="InterPro" id="IPR036770">
    <property type="entry name" value="Ankyrin_rpt-contain_sf"/>
</dbReference>
<dbReference type="GO" id="GO:0005737">
    <property type="term" value="C:cytoplasm"/>
    <property type="evidence" value="ECO:0007669"/>
    <property type="project" value="UniProtKB-ARBA"/>
</dbReference>
<organism evidence="13 14">
    <name type="scientific">Trapa natans</name>
    <name type="common">Water chestnut</name>
    <dbReference type="NCBI Taxonomy" id="22666"/>
    <lineage>
        <taxon>Eukaryota</taxon>
        <taxon>Viridiplantae</taxon>
        <taxon>Streptophyta</taxon>
        <taxon>Embryophyta</taxon>
        <taxon>Tracheophyta</taxon>
        <taxon>Spermatophyta</taxon>
        <taxon>Magnoliopsida</taxon>
        <taxon>eudicotyledons</taxon>
        <taxon>Gunneridae</taxon>
        <taxon>Pentapetalae</taxon>
        <taxon>rosids</taxon>
        <taxon>malvids</taxon>
        <taxon>Myrtales</taxon>
        <taxon>Lythraceae</taxon>
        <taxon>Trapa</taxon>
    </lineage>
</organism>
<keyword evidence="14" id="KW-1185">Reference proteome</keyword>
<dbReference type="Gene3D" id="1.25.40.20">
    <property type="entry name" value="Ankyrin repeat-containing domain"/>
    <property type="match status" value="1"/>
</dbReference>
<dbReference type="InterPro" id="IPR002110">
    <property type="entry name" value="Ankyrin_rpt"/>
</dbReference>
<comment type="catalytic activity">
    <reaction evidence="10">
        <text>L-seryl-[protein] + ATP = O-phospho-L-seryl-[protein] + ADP + H(+)</text>
        <dbReference type="Rhea" id="RHEA:17989"/>
        <dbReference type="Rhea" id="RHEA-COMP:9863"/>
        <dbReference type="Rhea" id="RHEA-COMP:11604"/>
        <dbReference type="ChEBI" id="CHEBI:15378"/>
        <dbReference type="ChEBI" id="CHEBI:29999"/>
        <dbReference type="ChEBI" id="CHEBI:30616"/>
        <dbReference type="ChEBI" id="CHEBI:83421"/>
        <dbReference type="ChEBI" id="CHEBI:456216"/>
        <dbReference type="EC" id="2.7.11.1"/>
    </reaction>
</comment>
<evidence type="ECO:0000313" key="14">
    <source>
        <dbReference type="Proteomes" id="UP001346149"/>
    </source>
</evidence>
<dbReference type="InterPro" id="IPR051681">
    <property type="entry name" value="Ser/Thr_Kinases-Pseudokinases"/>
</dbReference>
<evidence type="ECO:0000256" key="8">
    <source>
        <dbReference type="ARBA" id="ARBA00023043"/>
    </source>
</evidence>
<evidence type="ECO:0000256" key="9">
    <source>
        <dbReference type="ARBA" id="ARBA00047899"/>
    </source>
</evidence>
<dbReference type="FunFam" id="3.30.200.20:FF:000180">
    <property type="entry name" value="serine/threonine-protein kinase STY46-like"/>
    <property type="match status" value="1"/>
</dbReference>
<dbReference type="PANTHER" id="PTHR44329:SF7">
    <property type="entry name" value="OS02G0608500 PROTEIN"/>
    <property type="match status" value="1"/>
</dbReference>
<dbReference type="SUPFAM" id="SSF48403">
    <property type="entry name" value="Ankyrin repeat"/>
    <property type="match status" value="1"/>
</dbReference>
<proteinExistence type="inferred from homology"/>
<dbReference type="Gene3D" id="3.30.200.20">
    <property type="entry name" value="Phosphorylase Kinase, domain 1"/>
    <property type="match status" value="1"/>
</dbReference>
<dbReference type="CDD" id="cd13999">
    <property type="entry name" value="STKc_MAP3K-like"/>
    <property type="match status" value="1"/>
</dbReference>
<dbReference type="PANTHER" id="PTHR44329">
    <property type="entry name" value="SERINE/THREONINE-PROTEIN KINASE TNNI3K-RELATED"/>
    <property type="match status" value="1"/>
</dbReference>
<gene>
    <name evidence="13" type="ORF">SAY86_012343</name>
</gene>
<protein>
    <recommendedName>
        <fullName evidence="2">non-specific serine/threonine protein kinase</fullName>
        <ecNumber evidence="2">2.7.11.1</ecNumber>
    </recommendedName>
</protein>
<evidence type="ECO:0000256" key="10">
    <source>
        <dbReference type="ARBA" id="ARBA00048679"/>
    </source>
</evidence>
<dbReference type="Pfam" id="PF07714">
    <property type="entry name" value="PK_Tyr_Ser-Thr"/>
    <property type="match status" value="1"/>
</dbReference>
<dbReference type="SUPFAM" id="SSF56112">
    <property type="entry name" value="Protein kinase-like (PK-like)"/>
    <property type="match status" value="1"/>
</dbReference>
<dbReference type="GO" id="GO:0005524">
    <property type="term" value="F:ATP binding"/>
    <property type="evidence" value="ECO:0007669"/>
    <property type="project" value="UniProtKB-KW"/>
</dbReference>
<evidence type="ECO:0000256" key="6">
    <source>
        <dbReference type="ARBA" id="ARBA00022777"/>
    </source>
</evidence>
<reference evidence="13 14" key="1">
    <citation type="journal article" date="2023" name="Hortic Res">
        <title>Pangenome of water caltrop reveals structural variations and asymmetric subgenome divergence after allopolyploidization.</title>
        <authorList>
            <person name="Zhang X."/>
            <person name="Chen Y."/>
            <person name="Wang L."/>
            <person name="Yuan Y."/>
            <person name="Fang M."/>
            <person name="Shi L."/>
            <person name="Lu R."/>
            <person name="Comes H.P."/>
            <person name="Ma Y."/>
            <person name="Chen Y."/>
            <person name="Huang G."/>
            <person name="Zhou Y."/>
            <person name="Zheng Z."/>
            <person name="Qiu Y."/>
        </authorList>
    </citation>
    <scope>NUCLEOTIDE SEQUENCE [LARGE SCALE GENOMIC DNA]</scope>
    <source>
        <strain evidence="13">F231</strain>
    </source>
</reference>
<dbReference type="EC" id="2.7.11.1" evidence="2"/>
<dbReference type="PROSITE" id="PS50088">
    <property type="entry name" value="ANK_REPEAT"/>
    <property type="match status" value="1"/>
</dbReference>
<dbReference type="PROSITE" id="PS50297">
    <property type="entry name" value="ANK_REP_REGION"/>
    <property type="match status" value="1"/>
</dbReference>
<dbReference type="InterPro" id="IPR001245">
    <property type="entry name" value="Ser-Thr/Tyr_kinase_cat_dom"/>
</dbReference>
<evidence type="ECO:0000256" key="7">
    <source>
        <dbReference type="ARBA" id="ARBA00022840"/>
    </source>
</evidence>
<evidence type="ECO:0000256" key="11">
    <source>
        <dbReference type="PROSITE-ProRule" id="PRU00023"/>
    </source>
</evidence>
<dbReference type="AlphaFoldDB" id="A0AAN7LXU3"/>
<name>A0AAN7LXU3_TRANT</name>
<dbReference type="Pfam" id="PF12796">
    <property type="entry name" value="Ank_2"/>
    <property type="match status" value="1"/>
</dbReference>
<keyword evidence="8 11" id="KW-0040">ANK repeat</keyword>
<dbReference type="PIRSF" id="PIRSF000654">
    <property type="entry name" value="Integrin-linked_kinase"/>
    <property type="match status" value="1"/>
</dbReference>
<accession>A0AAN7LXU3</accession>
<dbReference type="Gene3D" id="1.10.510.10">
    <property type="entry name" value="Transferase(Phosphotransferase) domain 1"/>
    <property type="match status" value="1"/>
</dbReference>
<comment type="similarity">
    <text evidence="1">Belongs to the protein kinase superfamily. TKL Ser/Thr protein kinase family.</text>
</comment>
<dbReference type="SMART" id="SM00248">
    <property type="entry name" value="ANK"/>
    <property type="match status" value="3"/>
</dbReference>
<dbReference type="PROSITE" id="PS50011">
    <property type="entry name" value="PROTEIN_KINASE_DOM"/>
    <property type="match status" value="1"/>
</dbReference>
<dbReference type="EMBL" id="JAXQNO010000007">
    <property type="protein sequence ID" value="KAK4794349.1"/>
    <property type="molecule type" value="Genomic_DNA"/>
</dbReference>
<sequence>MQLLFMACTGDARGVEELLNHGVDVNSIDLDGRTALHIAACEGHVEVVELLLSKKANIDAHDRWGSTAVADAKYYGNEEVYNILKSHGAKLPKTRKTPMSVAHPQEVPEYELNPLELHIRKADGIAKGNYQVAKWNGTKVSVKILDKESCAQPDTVNAFKNELELLEKARHPNVVQFVGAVTQNIPMMIVIEYPSKGDLETYQLKGRLSPDKVLRFALDIARGMNYLHAFKPDPIIHCDLKPKNIFLDTGGLVKVAGFGIVRVTNLSSDKAKLANSEAQTELLNPYMAPEVYRNEIFDRSADAFSFGLILYEMMEGVQPFHPKPPEEAVRMICLEGLRPPFKIKSKNYNPDLKELIEECWDPRPVVRPTFSEIIVRLDKIVANCSKQGGSWKDTFKLPWK</sequence>
<dbReference type="PROSITE" id="PS00108">
    <property type="entry name" value="PROTEIN_KINASE_ST"/>
    <property type="match status" value="1"/>
</dbReference>
<keyword evidence="7" id="KW-0067">ATP-binding</keyword>
<evidence type="ECO:0000256" key="4">
    <source>
        <dbReference type="ARBA" id="ARBA00022737"/>
    </source>
</evidence>
<keyword evidence="6" id="KW-0418">Kinase</keyword>
<comment type="caution">
    <text evidence="13">The sequence shown here is derived from an EMBL/GenBank/DDBJ whole genome shotgun (WGS) entry which is preliminary data.</text>
</comment>
<dbReference type="SMART" id="SM00220">
    <property type="entry name" value="S_TKc"/>
    <property type="match status" value="1"/>
</dbReference>